<dbReference type="InterPro" id="IPR001173">
    <property type="entry name" value="Glyco_trans_2-like"/>
</dbReference>
<name>A0ABV8PT63_9BACT</name>
<dbReference type="CDD" id="cd04186">
    <property type="entry name" value="GT_2_like_c"/>
    <property type="match status" value="1"/>
</dbReference>
<dbReference type="Pfam" id="PF00535">
    <property type="entry name" value="Glycos_transf_2"/>
    <property type="match status" value="1"/>
</dbReference>
<comment type="caution">
    <text evidence="3">The sequence shown here is derived from an EMBL/GenBank/DDBJ whole genome shotgun (WGS) entry which is preliminary data.</text>
</comment>
<keyword evidence="3" id="KW-0328">Glycosyltransferase</keyword>
<dbReference type="GO" id="GO:0016757">
    <property type="term" value="F:glycosyltransferase activity"/>
    <property type="evidence" value="ECO:0007669"/>
    <property type="project" value="UniProtKB-KW"/>
</dbReference>
<organism evidence="3 4">
    <name type="scientific">Parasediminibacterium paludis</name>
    <dbReference type="NCBI Taxonomy" id="908966"/>
    <lineage>
        <taxon>Bacteria</taxon>
        <taxon>Pseudomonadati</taxon>
        <taxon>Bacteroidota</taxon>
        <taxon>Chitinophagia</taxon>
        <taxon>Chitinophagales</taxon>
        <taxon>Chitinophagaceae</taxon>
        <taxon>Parasediminibacterium</taxon>
    </lineage>
</organism>
<gene>
    <name evidence="3" type="ORF">ACFOW1_02680</name>
</gene>
<keyword evidence="1" id="KW-1133">Transmembrane helix</keyword>
<dbReference type="InterPro" id="IPR029044">
    <property type="entry name" value="Nucleotide-diphossugar_trans"/>
</dbReference>
<dbReference type="RefSeq" id="WP_379012164.1">
    <property type="nucleotide sequence ID" value="NZ_JBHSDC010000002.1"/>
</dbReference>
<dbReference type="SUPFAM" id="SSF53448">
    <property type="entry name" value="Nucleotide-diphospho-sugar transferases"/>
    <property type="match status" value="1"/>
</dbReference>
<feature type="domain" description="Glycosyltransferase 2-like" evidence="2">
    <location>
        <begin position="4"/>
        <end position="124"/>
    </location>
</feature>
<feature type="transmembrane region" description="Helical" evidence="1">
    <location>
        <begin position="260"/>
        <end position="280"/>
    </location>
</feature>
<keyword evidence="4" id="KW-1185">Reference proteome</keyword>
<sequence length="285" mass="33546">MQLSIIIINYNTFQLTCNCIQSLYDKLTGLDFEIVLVDNASVECNPQLFLDKFPNINLVASPVNTGFTGGNNMGIEHAKGEYLLLLNSDTELINNAPKICYEYIVKNPKVGMVTCQLQYPDGRIQPTCRRFRTISWELLEIFPVFKLLPKAKQGQLMLHHYFDHKTFANADWVWGAFMLFPKSIIQQLPEQKLSDLFFMYCEDTLWCWDFKQLGYDIHYLPEAKVMHIHKGSVHKDKWIQIRKTGIRNHALFMKKFYPDFRWYIFAAIYYTKQYAALLWIKIKKL</sequence>
<evidence type="ECO:0000313" key="4">
    <source>
        <dbReference type="Proteomes" id="UP001595906"/>
    </source>
</evidence>
<dbReference type="PANTHER" id="PTHR43179:SF7">
    <property type="entry name" value="RHAMNOSYLTRANSFERASE WBBL"/>
    <property type="match status" value="1"/>
</dbReference>
<evidence type="ECO:0000256" key="1">
    <source>
        <dbReference type="SAM" id="Phobius"/>
    </source>
</evidence>
<keyword evidence="3" id="KW-0808">Transferase</keyword>
<evidence type="ECO:0000313" key="3">
    <source>
        <dbReference type="EMBL" id="MFC4230779.1"/>
    </source>
</evidence>
<dbReference type="EMBL" id="JBHSDC010000002">
    <property type="protein sequence ID" value="MFC4230779.1"/>
    <property type="molecule type" value="Genomic_DNA"/>
</dbReference>
<evidence type="ECO:0000259" key="2">
    <source>
        <dbReference type="Pfam" id="PF00535"/>
    </source>
</evidence>
<dbReference type="PANTHER" id="PTHR43179">
    <property type="entry name" value="RHAMNOSYLTRANSFERASE WBBL"/>
    <property type="match status" value="1"/>
</dbReference>
<dbReference type="EC" id="2.4.-.-" evidence="3"/>
<protein>
    <submittedName>
        <fullName evidence="3">Glycosyltransferase family 2 protein</fullName>
        <ecNumber evidence="3">2.4.-.-</ecNumber>
    </submittedName>
</protein>
<reference evidence="4" key="1">
    <citation type="journal article" date="2019" name="Int. J. Syst. Evol. Microbiol.">
        <title>The Global Catalogue of Microorganisms (GCM) 10K type strain sequencing project: providing services to taxonomists for standard genome sequencing and annotation.</title>
        <authorList>
            <consortium name="The Broad Institute Genomics Platform"/>
            <consortium name="The Broad Institute Genome Sequencing Center for Infectious Disease"/>
            <person name="Wu L."/>
            <person name="Ma J."/>
        </authorList>
    </citation>
    <scope>NUCLEOTIDE SEQUENCE [LARGE SCALE GENOMIC DNA]</scope>
    <source>
        <strain evidence="4">CECT 8010</strain>
    </source>
</reference>
<proteinExistence type="predicted"/>
<dbReference type="Proteomes" id="UP001595906">
    <property type="component" value="Unassembled WGS sequence"/>
</dbReference>
<accession>A0ABV8PT63</accession>
<keyword evidence="1" id="KW-0472">Membrane</keyword>
<dbReference type="Gene3D" id="3.90.550.10">
    <property type="entry name" value="Spore Coat Polysaccharide Biosynthesis Protein SpsA, Chain A"/>
    <property type="match status" value="1"/>
</dbReference>
<keyword evidence="1" id="KW-0812">Transmembrane</keyword>